<keyword evidence="2" id="KW-1185">Reference proteome</keyword>
<evidence type="ECO:0000313" key="1">
    <source>
        <dbReference type="EMBL" id="KAF2068887.1"/>
    </source>
</evidence>
<evidence type="ECO:0008006" key="3">
    <source>
        <dbReference type="Google" id="ProtNLM"/>
    </source>
</evidence>
<dbReference type="AlphaFoldDB" id="A0A8J4PKV7"/>
<dbReference type="Gene3D" id="1.25.40.20">
    <property type="entry name" value="Ankyrin repeat-containing domain"/>
    <property type="match status" value="1"/>
</dbReference>
<dbReference type="InterPro" id="IPR036770">
    <property type="entry name" value="Ankyrin_rpt-contain_sf"/>
</dbReference>
<dbReference type="Proteomes" id="UP000695562">
    <property type="component" value="Unassembled WGS sequence"/>
</dbReference>
<reference evidence="1" key="1">
    <citation type="submission" date="2020-01" db="EMBL/GenBank/DDBJ databases">
        <title>Development of genomics and gene disruption for Polysphondylium violaceum indicates a role for the polyketide synthase stlB in stalk morphogenesis.</title>
        <authorList>
            <person name="Narita B."/>
            <person name="Kawabe Y."/>
            <person name="Kin K."/>
            <person name="Saito T."/>
            <person name="Gibbs R."/>
            <person name="Kuspa A."/>
            <person name="Muzny D."/>
            <person name="Queller D."/>
            <person name="Richards S."/>
            <person name="Strassman J."/>
            <person name="Sucgang R."/>
            <person name="Worley K."/>
            <person name="Schaap P."/>
        </authorList>
    </citation>
    <scope>NUCLEOTIDE SEQUENCE</scope>
    <source>
        <strain evidence="1">QSvi11</strain>
    </source>
</reference>
<dbReference type="SUPFAM" id="SSF48403">
    <property type="entry name" value="Ankyrin repeat"/>
    <property type="match status" value="1"/>
</dbReference>
<dbReference type="OrthoDB" id="151517at2759"/>
<comment type="caution">
    <text evidence="1">The sequence shown here is derived from an EMBL/GenBank/DDBJ whole genome shotgun (WGS) entry which is preliminary data.</text>
</comment>
<organism evidence="1 2">
    <name type="scientific">Polysphondylium violaceum</name>
    <dbReference type="NCBI Taxonomy" id="133409"/>
    <lineage>
        <taxon>Eukaryota</taxon>
        <taxon>Amoebozoa</taxon>
        <taxon>Evosea</taxon>
        <taxon>Eumycetozoa</taxon>
        <taxon>Dictyostelia</taxon>
        <taxon>Dictyosteliales</taxon>
        <taxon>Dictyosteliaceae</taxon>
        <taxon>Polysphondylium</taxon>
    </lineage>
</organism>
<dbReference type="PANTHER" id="PTHR46586">
    <property type="entry name" value="ANKYRIN REPEAT-CONTAINING PROTEIN"/>
    <property type="match status" value="1"/>
</dbReference>
<dbReference type="InterPro" id="IPR052050">
    <property type="entry name" value="SecEffector_AnkRepeat"/>
</dbReference>
<sequence length="811" mass="93693">MDTDIIPVRNITKAPENIIDKEDKGEVTETIAPTSTTKIKDDDDLLIKTTSDDKQENKVIDNPNTIYFKYIFNNQFLRSKVNYFIRILNNPKKEYLDWIIENVNYNWMLDWFNSGKKPILIYEKRECIFKIKEIEIFKRCFIQYRDYFPIGYSQCVTYASKYNNIEAAKYLIGLGYQGDPHTAEYVAEHSCTELMDLLKTHKFVKFDTVEVLSKLINNCSSIYVFHYFFETFPTVLNTYWVPLIGFSRTKEIFELLFEKAKDNNPEILINIPKILRSTSDNEELFKFAYNRLLRLDPTITRYPFTPTAINVVKKNNIGVLTYFYQLKLCLDSLKLAKVALGAGHMECFLLINCMDPIEMIKMDLNDLSDSLFTLENIKGLVELGFQVQSDSLVRSVYSLDLFLYLSKQFGYEFKITENNIKCSEKSIMSSVINGIIQHDNIALLNYFVENGLEKVHSLFHQINWINLGAQNKSVELFEMIFNLCEEHVETSKLVMILDRASISGNIEIFKVVFNKLNSLKSDWGSSKCFSMAAQYGQIPVIEFLLENKIPAPLNLIDSAIFGYKQQAVQYLYDHGITSFTDGALETAATNGYLINLKFLFNKMPDQAKSKCTGMDLCGALYNNHKSTVQFLFDHVDSYDPAGLVMESLGRTSSLDIVKCFLKNEHKFKERPHYQKTFDKALSLGQLDIIEYLYENRDCTFNKHNLLTLYIHNTHSHILEYFKKSIAKNIMSASVIPTAPPLSPQLQFKEYMLNYIKSLDKNLNRHGSYETFTSSDNDSDDDVSPVAQIVTPAKKERSFSFSLSKFFKGKKK</sequence>
<gene>
    <name evidence="1" type="ORF">CYY_009791</name>
</gene>
<dbReference type="PANTHER" id="PTHR46586:SF3">
    <property type="entry name" value="ANKYRIN REPEAT-CONTAINING PROTEIN"/>
    <property type="match status" value="1"/>
</dbReference>
<dbReference type="EMBL" id="AJWJ01000808">
    <property type="protein sequence ID" value="KAF2068887.1"/>
    <property type="molecule type" value="Genomic_DNA"/>
</dbReference>
<proteinExistence type="predicted"/>
<protein>
    <recommendedName>
        <fullName evidence="3">Ankyrin repeat-containing protein</fullName>
    </recommendedName>
</protein>
<evidence type="ECO:0000313" key="2">
    <source>
        <dbReference type="Proteomes" id="UP000695562"/>
    </source>
</evidence>
<name>A0A8J4PKV7_9MYCE</name>
<accession>A0A8J4PKV7</accession>